<dbReference type="InterPro" id="IPR002514">
    <property type="entry name" value="Transposase_8"/>
</dbReference>
<dbReference type="Pfam" id="PF01527">
    <property type="entry name" value="HTH_Tnp_1"/>
    <property type="match status" value="1"/>
</dbReference>
<dbReference type="OrthoDB" id="9800877at2"/>
<dbReference type="EMBL" id="FKIF01000007">
    <property type="protein sequence ID" value="SAI71701.1"/>
    <property type="molecule type" value="Genomic_DNA"/>
</dbReference>
<sequence>MSKTELAPVPKRRSYPKALKAQIVAECRQPGISIAGVALSHGVNANLVHKWIRQAERQIGLVSTFVPVALPAVSSAGRHIEIRLSRGPVQATVQWPVSEAGACVAWLREWLR</sequence>
<name>A0A157SN47_9BORD</name>
<evidence type="ECO:0000313" key="2">
    <source>
        <dbReference type="Proteomes" id="UP000076848"/>
    </source>
</evidence>
<proteinExistence type="predicted"/>
<reference evidence="1 2" key="1">
    <citation type="submission" date="2016-04" db="EMBL/GenBank/DDBJ databases">
        <authorList>
            <consortium name="Pathogen Informatics"/>
        </authorList>
    </citation>
    <scope>NUCLEOTIDE SEQUENCE [LARGE SCALE GENOMIC DNA]</scope>
    <source>
        <strain evidence="1 2">H050680373</strain>
    </source>
</reference>
<dbReference type="GO" id="GO:0006313">
    <property type="term" value="P:DNA transposition"/>
    <property type="evidence" value="ECO:0007669"/>
    <property type="project" value="InterPro"/>
</dbReference>
<keyword evidence="2" id="KW-1185">Reference proteome</keyword>
<dbReference type="STRING" id="288768.SAMEA3906486_03696"/>
<dbReference type="Proteomes" id="UP000076848">
    <property type="component" value="Unassembled WGS sequence"/>
</dbReference>
<organism evidence="1 2">
    <name type="scientific">Bordetella ansorpii</name>
    <dbReference type="NCBI Taxonomy" id="288768"/>
    <lineage>
        <taxon>Bacteria</taxon>
        <taxon>Pseudomonadati</taxon>
        <taxon>Pseudomonadota</taxon>
        <taxon>Betaproteobacteria</taxon>
        <taxon>Burkholderiales</taxon>
        <taxon>Alcaligenaceae</taxon>
        <taxon>Bordetella</taxon>
    </lineage>
</organism>
<gene>
    <name evidence="1" type="ORF">SAMEA3906486_03696</name>
</gene>
<dbReference type="AlphaFoldDB" id="A0A157SN47"/>
<dbReference type="GO" id="GO:0004803">
    <property type="term" value="F:transposase activity"/>
    <property type="evidence" value="ECO:0007669"/>
    <property type="project" value="InterPro"/>
</dbReference>
<dbReference type="SUPFAM" id="SSF46689">
    <property type="entry name" value="Homeodomain-like"/>
    <property type="match status" value="1"/>
</dbReference>
<dbReference type="NCBIfam" id="NF047595">
    <property type="entry name" value="IS66_ISRel24_TnpA"/>
    <property type="match status" value="1"/>
</dbReference>
<dbReference type="RefSeq" id="WP_066130182.1">
    <property type="nucleotide sequence ID" value="NZ_FKIF01000007.1"/>
</dbReference>
<accession>A0A157SN47</accession>
<protein>
    <submittedName>
        <fullName evidence="1">Transposase</fullName>
    </submittedName>
</protein>
<dbReference type="GO" id="GO:0003677">
    <property type="term" value="F:DNA binding"/>
    <property type="evidence" value="ECO:0007669"/>
    <property type="project" value="InterPro"/>
</dbReference>
<dbReference type="InterPro" id="IPR009057">
    <property type="entry name" value="Homeodomain-like_sf"/>
</dbReference>
<evidence type="ECO:0000313" key="1">
    <source>
        <dbReference type="EMBL" id="SAI71701.1"/>
    </source>
</evidence>